<dbReference type="Gene3D" id="3.40.50.720">
    <property type="entry name" value="NAD(P)-binding Rossmann-like Domain"/>
    <property type="match status" value="1"/>
</dbReference>
<dbReference type="AlphaFoldDB" id="A0AAU2JZL6"/>
<sequence length="360" mass="37721">MTDSLRHDPSGPVLITGGYGTVGAEIARMVGPGIPTLLTGRTPRRGEALAAEVGGEARAWDLTSPEPFSAGVRAVINSVNDPDDRVLRAAVTGGVPYVDITRWTARLQRAVTVATLLRPTAPVLLSSAWMGGVSSLVTASIAAELGGAEQVDIAVRWDMADRAGADSVEFMDRLGVDFEVVDDGRRHFATPLTDARTVLIGEDPVRVARIDTPEQFTLPLTLGTSTAATRIGFSSPAATRALLALRGAGFFRWAGGERWAPARRALLHSPGDGGTARLRIDVVNRGHRRTATVSDPRGQSHLTALGALLGLHRVLGSDGSPAPRGVVFPEQHPDPVRATGLLAAHGVGVAFDRAESGVTA</sequence>
<accession>A0AAU2JZL6</accession>
<proteinExistence type="predicted"/>
<gene>
    <name evidence="1" type="ORF">OG327_30030</name>
</gene>
<reference evidence="1" key="1">
    <citation type="submission" date="2022-10" db="EMBL/GenBank/DDBJ databases">
        <title>The complete genomes of actinobacterial strains from the NBC collection.</title>
        <authorList>
            <person name="Joergensen T.S."/>
            <person name="Alvarez Arevalo M."/>
            <person name="Sterndorff E.B."/>
            <person name="Faurdal D."/>
            <person name="Vuksanovic O."/>
            <person name="Mourched A.-S."/>
            <person name="Charusanti P."/>
            <person name="Shaw S."/>
            <person name="Blin K."/>
            <person name="Weber T."/>
        </authorList>
    </citation>
    <scope>NUCLEOTIDE SEQUENCE</scope>
    <source>
        <strain evidence="1">NBC_00049</strain>
    </source>
</reference>
<evidence type="ECO:0000313" key="1">
    <source>
        <dbReference type="EMBL" id="WTU77232.1"/>
    </source>
</evidence>
<protein>
    <submittedName>
        <fullName evidence="1">Saccharopine dehydrogenase</fullName>
    </submittedName>
</protein>
<name>A0AAU2JZL6_9ACTN</name>
<dbReference type="InterPro" id="IPR036291">
    <property type="entry name" value="NAD(P)-bd_dom_sf"/>
</dbReference>
<dbReference type="EMBL" id="CP108264">
    <property type="protein sequence ID" value="WTU77232.1"/>
    <property type="molecule type" value="Genomic_DNA"/>
</dbReference>
<organism evidence="1">
    <name type="scientific">Streptomyces sp. NBC_00049</name>
    <dbReference type="NCBI Taxonomy" id="2903617"/>
    <lineage>
        <taxon>Bacteria</taxon>
        <taxon>Bacillati</taxon>
        <taxon>Actinomycetota</taxon>
        <taxon>Actinomycetes</taxon>
        <taxon>Kitasatosporales</taxon>
        <taxon>Streptomycetaceae</taxon>
        <taxon>Streptomyces</taxon>
    </lineage>
</organism>
<dbReference type="SUPFAM" id="SSF51735">
    <property type="entry name" value="NAD(P)-binding Rossmann-fold domains"/>
    <property type="match status" value="1"/>
</dbReference>